<accession>A0A6J5S495</accession>
<organism evidence="4">
    <name type="scientific">uncultured Caudovirales phage</name>
    <dbReference type="NCBI Taxonomy" id="2100421"/>
    <lineage>
        <taxon>Viruses</taxon>
        <taxon>Duplodnaviria</taxon>
        <taxon>Heunggongvirae</taxon>
        <taxon>Uroviricota</taxon>
        <taxon>Caudoviricetes</taxon>
        <taxon>Peduoviridae</taxon>
        <taxon>Maltschvirus</taxon>
        <taxon>Maltschvirus maltsch</taxon>
    </lineage>
</organism>
<feature type="domain" description="D-alanyl-D-alanine carboxypeptidase-like core" evidence="1">
    <location>
        <begin position="53"/>
        <end position="186"/>
    </location>
</feature>
<dbReference type="EMBL" id="LR797058">
    <property type="protein sequence ID" value="CAB4183986.1"/>
    <property type="molecule type" value="Genomic_DNA"/>
</dbReference>
<dbReference type="InterPro" id="IPR052179">
    <property type="entry name" value="DD-CPase-like"/>
</dbReference>
<dbReference type="InterPro" id="IPR003709">
    <property type="entry name" value="VanY-like_core_dom"/>
</dbReference>
<reference evidence="4" key="1">
    <citation type="submission" date="2020-05" db="EMBL/GenBank/DDBJ databases">
        <authorList>
            <person name="Chiriac C."/>
            <person name="Salcher M."/>
            <person name="Ghai R."/>
            <person name="Kavagutti S V."/>
        </authorList>
    </citation>
    <scope>NUCLEOTIDE SEQUENCE</scope>
</reference>
<evidence type="ECO:0000313" key="4">
    <source>
        <dbReference type="EMBL" id="CAB4203315.1"/>
    </source>
</evidence>
<name>A0A6J5S495_9CAUD</name>
<evidence type="ECO:0000313" key="3">
    <source>
        <dbReference type="EMBL" id="CAB4183986.1"/>
    </source>
</evidence>
<evidence type="ECO:0000313" key="2">
    <source>
        <dbReference type="EMBL" id="CAB4173445.1"/>
    </source>
</evidence>
<dbReference type="InterPro" id="IPR009045">
    <property type="entry name" value="Zn_M74/Hedgehog-like"/>
</dbReference>
<dbReference type="EMBL" id="LR796901">
    <property type="protein sequence ID" value="CAB4173445.1"/>
    <property type="molecule type" value="Genomic_DNA"/>
</dbReference>
<dbReference type="GO" id="GO:0008233">
    <property type="term" value="F:peptidase activity"/>
    <property type="evidence" value="ECO:0007669"/>
    <property type="project" value="InterPro"/>
</dbReference>
<proteinExistence type="predicted"/>
<dbReference type="GO" id="GO:0006508">
    <property type="term" value="P:proteolysis"/>
    <property type="evidence" value="ECO:0007669"/>
    <property type="project" value="InterPro"/>
</dbReference>
<dbReference type="EMBL" id="LR797330">
    <property type="protein sequence ID" value="CAB4203315.1"/>
    <property type="molecule type" value="Genomic_DNA"/>
</dbReference>
<gene>
    <name evidence="3" type="ORF">UFOVP1111_22</name>
    <name evidence="4" type="ORF">UFOVP1380_27</name>
    <name evidence="2" type="ORF">UFOVP943_27</name>
</gene>
<dbReference type="Gene3D" id="3.30.1380.10">
    <property type="match status" value="1"/>
</dbReference>
<dbReference type="SUPFAM" id="SSF55166">
    <property type="entry name" value="Hedgehog/DD-peptidase"/>
    <property type="match status" value="1"/>
</dbReference>
<sequence>MKLTTHLAQRKNKRMTKMPWPVVPIKFCDHLKGKKPSEISLTMLRPLSNNGGQLHHCAARAWEAMKHAAMAEAGINLKPTSPGDTYRSIATQKAGFMQRFQVEPIAGAQTRTYDGKTWYLKKGMAVLASPVDDPAKCSRHMLGIAVDVANASGKVLAWLLENEQRFGFSHEVVDMPGAEPWHLRWTDSTPNQAVLDYEAANPKPVA</sequence>
<dbReference type="PANTHER" id="PTHR34385:SF1">
    <property type="entry name" value="PEPTIDOGLYCAN L-ALANYL-D-GLUTAMATE ENDOPEPTIDASE CWLK"/>
    <property type="match status" value="1"/>
</dbReference>
<dbReference type="PANTHER" id="PTHR34385">
    <property type="entry name" value="D-ALANYL-D-ALANINE CARBOXYPEPTIDASE"/>
    <property type="match status" value="1"/>
</dbReference>
<evidence type="ECO:0000259" key="1">
    <source>
        <dbReference type="Pfam" id="PF02557"/>
    </source>
</evidence>
<protein>
    <submittedName>
        <fullName evidence="4">Peptidase M15B</fullName>
    </submittedName>
</protein>
<dbReference type="Pfam" id="PF02557">
    <property type="entry name" value="VanY"/>
    <property type="match status" value="1"/>
</dbReference>